<keyword evidence="1" id="KW-0812">Transmembrane</keyword>
<accession>A0A7W2TVA0</accession>
<evidence type="ECO:0000313" key="3">
    <source>
        <dbReference type="Proteomes" id="UP000539350"/>
    </source>
</evidence>
<gene>
    <name evidence="2" type="ORF">H2508_05395</name>
</gene>
<dbReference type="InterPro" id="IPR007359">
    <property type="entry name" value="SigmaE_reg_RseC_MucC"/>
</dbReference>
<protein>
    <submittedName>
        <fullName evidence="2">SoxR reducing system RseC family protein</fullName>
    </submittedName>
</protein>
<name>A0A7W2TVA0_9GAMM</name>
<proteinExistence type="predicted"/>
<dbReference type="RefSeq" id="WP_182169736.1">
    <property type="nucleotide sequence ID" value="NZ_JACFXU010000013.1"/>
</dbReference>
<keyword evidence="1" id="KW-0472">Membrane</keyword>
<feature type="transmembrane region" description="Helical" evidence="1">
    <location>
        <begin position="83"/>
        <end position="104"/>
    </location>
</feature>
<organism evidence="2 3">
    <name type="scientific">Sediminihaliea albiluteola</name>
    <dbReference type="NCBI Taxonomy" id="2758564"/>
    <lineage>
        <taxon>Bacteria</taxon>
        <taxon>Pseudomonadati</taxon>
        <taxon>Pseudomonadota</taxon>
        <taxon>Gammaproteobacteria</taxon>
        <taxon>Cellvibrionales</taxon>
        <taxon>Halieaceae</taxon>
        <taxon>Sediminihaliea</taxon>
    </lineage>
</organism>
<dbReference type="PANTHER" id="PTHR35867:SF1">
    <property type="entry name" value="PROTEIN RSEC"/>
    <property type="match status" value="1"/>
</dbReference>
<evidence type="ECO:0000313" key="2">
    <source>
        <dbReference type="EMBL" id="MBA6412541.1"/>
    </source>
</evidence>
<dbReference type="AlphaFoldDB" id="A0A7W2TVA0"/>
<feature type="transmembrane region" description="Helical" evidence="1">
    <location>
        <begin position="110"/>
        <end position="131"/>
    </location>
</feature>
<dbReference type="Pfam" id="PF04246">
    <property type="entry name" value="RseC_MucC"/>
    <property type="match status" value="1"/>
</dbReference>
<comment type="caution">
    <text evidence="2">The sequence shown here is derived from an EMBL/GenBank/DDBJ whole genome shotgun (WGS) entry which is preliminary data.</text>
</comment>
<dbReference type="Proteomes" id="UP000539350">
    <property type="component" value="Unassembled WGS sequence"/>
</dbReference>
<dbReference type="PANTHER" id="PTHR35867">
    <property type="entry name" value="PROTEIN RSEC"/>
    <property type="match status" value="1"/>
</dbReference>
<dbReference type="PIRSF" id="PIRSF004923">
    <property type="entry name" value="RseC"/>
    <property type="match status" value="1"/>
</dbReference>
<evidence type="ECO:0000256" key="1">
    <source>
        <dbReference type="SAM" id="Phobius"/>
    </source>
</evidence>
<keyword evidence="1" id="KW-1133">Transmembrane helix</keyword>
<dbReference type="EMBL" id="JACFXU010000013">
    <property type="protein sequence ID" value="MBA6412541.1"/>
    <property type="molecule type" value="Genomic_DNA"/>
</dbReference>
<reference evidence="2 3" key="1">
    <citation type="submission" date="2020-07" db="EMBL/GenBank/DDBJ databases">
        <title>Halieaceae bacterium, F7430, whole genome shotgun sequencing project.</title>
        <authorList>
            <person name="Jiang S."/>
            <person name="Liu Z.W."/>
            <person name="Du Z.J."/>
        </authorList>
    </citation>
    <scope>NUCLEOTIDE SEQUENCE [LARGE SCALE GENOMIC DNA]</scope>
    <source>
        <strain evidence="2 3">F7430</strain>
    </source>
</reference>
<keyword evidence="3" id="KW-1185">Reference proteome</keyword>
<sequence length="158" mass="16833">MLIESGEVVAVDADALWVETLRQSTCGTCSAQKGCGHGLLNRVGSGRRHYIRVLPGDIALQDCRIGDQVSFAIPESVILRGSLVVYVLPLLSMLGAAVLGAWLFSAQQDLAALLGAVMGFVLGAVVVRWHAARHQDDVSFQPTLVKRQPSILSAVELA</sequence>
<dbReference type="InterPro" id="IPR026268">
    <property type="entry name" value="RseC"/>
</dbReference>